<keyword evidence="1" id="KW-0732">Signal</keyword>
<evidence type="ECO:0008006" key="4">
    <source>
        <dbReference type="Google" id="ProtNLM"/>
    </source>
</evidence>
<dbReference type="AlphaFoldDB" id="A0A5C6VKE0"/>
<dbReference type="EMBL" id="VORB01000001">
    <property type="protein sequence ID" value="TXC85141.1"/>
    <property type="molecule type" value="Genomic_DNA"/>
</dbReference>
<dbReference type="Proteomes" id="UP000321168">
    <property type="component" value="Unassembled WGS sequence"/>
</dbReference>
<comment type="caution">
    <text evidence="2">The sequence shown here is derived from an EMBL/GenBank/DDBJ whole genome shotgun (WGS) entry which is preliminary data.</text>
</comment>
<evidence type="ECO:0000313" key="2">
    <source>
        <dbReference type="EMBL" id="TXC85141.1"/>
    </source>
</evidence>
<sequence>MKWLLFATLILFSAGLWAQESDSLSDEAFMENELLVIAGKVKSEYKNAPLENAEVIAITGSDTIAKFITKKDGLVNMELDYGSIYQIHYKHPNFVQKIITVDTRKVPRVIRVEGVELRMDVALPPKIENFDYSLLERPIGLAKYDRNDMNFTFDNKFTRSKLQEYFKLKGKLSIALEQ</sequence>
<proteinExistence type="predicted"/>
<dbReference type="SUPFAM" id="SSF49464">
    <property type="entry name" value="Carboxypeptidase regulatory domain-like"/>
    <property type="match status" value="1"/>
</dbReference>
<gene>
    <name evidence="2" type="ORF">FRX97_00525</name>
</gene>
<dbReference type="RefSeq" id="WP_147012286.1">
    <property type="nucleotide sequence ID" value="NZ_VORB01000001.1"/>
</dbReference>
<feature type="signal peptide" evidence="1">
    <location>
        <begin position="1"/>
        <end position="18"/>
    </location>
</feature>
<organism evidence="2 3">
    <name type="scientific">Luteibaculum oceani</name>
    <dbReference type="NCBI Taxonomy" id="1294296"/>
    <lineage>
        <taxon>Bacteria</taxon>
        <taxon>Pseudomonadati</taxon>
        <taxon>Bacteroidota</taxon>
        <taxon>Flavobacteriia</taxon>
        <taxon>Flavobacteriales</taxon>
        <taxon>Luteibaculaceae</taxon>
        <taxon>Luteibaculum</taxon>
    </lineage>
</organism>
<reference evidence="2 3" key="1">
    <citation type="submission" date="2019-08" db="EMBL/GenBank/DDBJ databases">
        <title>Genome of Luteibaculum oceani JCM 18817.</title>
        <authorList>
            <person name="Bowman J.P."/>
        </authorList>
    </citation>
    <scope>NUCLEOTIDE SEQUENCE [LARGE SCALE GENOMIC DNA]</scope>
    <source>
        <strain evidence="2 3">JCM 18817</strain>
    </source>
</reference>
<dbReference type="InterPro" id="IPR008969">
    <property type="entry name" value="CarboxyPept-like_regulatory"/>
</dbReference>
<evidence type="ECO:0000313" key="3">
    <source>
        <dbReference type="Proteomes" id="UP000321168"/>
    </source>
</evidence>
<protein>
    <recommendedName>
        <fullName evidence="4">Carboxypeptidase-like regulatory domain-containing protein</fullName>
    </recommendedName>
</protein>
<keyword evidence="3" id="KW-1185">Reference proteome</keyword>
<name>A0A5C6VKE0_9FLAO</name>
<evidence type="ECO:0000256" key="1">
    <source>
        <dbReference type="SAM" id="SignalP"/>
    </source>
</evidence>
<accession>A0A5C6VKE0</accession>
<feature type="chain" id="PRO_5023114444" description="Carboxypeptidase-like regulatory domain-containing protein" evidence="1">
    <location>
        <begin position="19"/>
        <end position="178"/>
    </location>
</feature>